<reference evidence="2" key="1">
    <citation type="submission" date="2022-09" db="EMBL/GenBank/DDBJ databases">
        <authorList>
            <person name="Li Z.-J."/>
        </authorList>
    </citation>
    <scope>NUCLEOTIDE SEQUENCE</scope>
    <source>
        <strain evidence="2">TGB11</strain>
    </source>
</reference>
<accession>A0AA47LT55</accession>
<evidence type="ECO:0000313" key="3">
    <source>
        <dbReference type="Proteomes" id="UP001164748"/>
    </source>
</evidence>
<evidence type="ECO:0000256" key="1">
    <source>
        <dbReference type="SAM" id="MobiDB-lite"/>
    </source>
</evidence>
<sequence>MNVGNVGQSQAYHQQTMKPKAPTQPQQNADNAAKDTKAAKAAETLSAAEAAKESKDVKAAKNAEGVKKPEEKSSVESFTYGALGMDHPEKVKENDDTAYSAGQFLSALGTIGTILAVVV</sequence>
<gene>
    <name evidence="2" type="ORF">N8M53_00555</name>
</gene>
<proteinExistence type="predicted"/>
<evidence type="ECO:0000313" key="2">
    <source>
        <dbReference type="EMBL" id="WBA09992.1"/>
    </source>
</evidence>
<dbReference type="Proteomes" id="UP001164748">
    <property type="component" value="Chromosome"/>
</dbReference>
<feature type="compositionally biased region" description="Basic and acidic residues" evidence="1">
    <location>
        <begin position="50"/>
        <end position="74"/>
    </location>
</feature>
<dbReference type="EMBL" id="CP114588">
    <property type="protein sequence ID" value="WBA09992.1"/>
    <property type="molecule type" value="Genomic_DNA"/>
</dbReference>
<protein>
    <submittedName>
        <fullName evidence="2">Uncharacterized protein</fullName>
    </submittedName>
</protein>
<organism evidence="2 3">
    <name type="scientific">Salinivibrio kushneri</name>
    <dbReference type="NCBI Taxonomy" id="1908198"/>
    <lineage>
        <taxon>Bacteria</taxon>
        <taxon>Pseudomonadati</taxon>
        <taxon>Pseudomonadota</taxon>
        <taxon>Gammaproteobacteria</taxon>
        <taxon>Vibrionales</taxon>
        <taxon>Vibrionaceae</taxon>
        <taxon>Salinivibrio</taxon>
    </lineage>
</organism>
<dbReference type="AlphaFoldDB" id="A0AA47LT55"/>
<dbReference type="RefSeq" id="WP_077771866.1">
    <property type="nucleotide sequence ID" value="NZ_CP114588.1"/>
</dbReference>
<feature type="region of interest" description="Disordered" evidence="1">
    <location>
        <begin position="1"/>
        <end position="81"/>
    </location>
</feature>
<name>A0AA47LT55_9GAMM</name>
<feature type="compositionally biased region" description="Polar residues" evidence="1">
    <location>
        <begin position="1"/>
        <end position="27"/>
    </location>
</feature>